<dbReference type="EMBL" id="JYGE01000003">
    <property type="protein sequence ID" value="PSJ32006.1"/>
    <property type="molecule type" value="Genomic_DNA"/>
</dbReference>
<evidence type="ECO:0000313" key="2">
    <source>
        <dbReference type="Proteomes" id="UP000241434"/>
    </source>
</evidence>
<dbReference type="AlphaFoldDB" id="A0A2P7Q221"/>
<accession>A0A2P7Q221</accession>
<dbReference type="Pfam" id="PF06356">
    <property type="entry name" value="DUF1064"/>
    <property type="match status" value="1"/>
</dbReference>
<gene>
    <name evidence="1" type="ORF">UF10_04945</name>
</gene>
<dbReference type="Proteomes" id="UP000241434">
    <property type="component" value="Unassembled WGS sequence"/>
</dbReference>
<keyword evidence="2" id="KW-1185">Reference proteome</keyword>
<proteinExistence type="predicted"/>
<evidence type="ECO:0008006" key="3">
    <source>
        <dbReference type="Google" id="ProtNLM"/>
    </source>
</evidence>
<protein>
    <recommendedName>
        <fullName evidence="3">DUF1064 domain-containing protein</fullName>
    </recommendedName>
</protein>
<name>A0A2P7Q221_9FIRM</name>
<reference evidence="1" key="1">
    <citation type="thesis" date="2015" institute="Rutgers" country="The State University of New Jersey, 14 College Farm Rd., New Brunswick, NJ, USA">
        <title>Ammonia toxicity in bacteria and its implications for treatment of and resource recovery from highly nitrogenous organic wastes.</title>
        <authorList>
            <person name="Luther A.K."/>
        </authorList>
    </citation>
    <scope>NUCLEOTIDE SEQUENCE</scope>
    <source>
        <strain evidence="1">RT-10B</strain>
    </source>
</reference>
<organism evidence="1 2">
    <name type="scientific">Peptostreptococcus russellii</name>
    <dbReference type="NCBI Taxonomy" id="215200"/>
    <lineage>
        <taxon>Bacteria</taxon>
        <taxon>Bacillati</taxon>
        <taxon>Bacillota</taxon>
        <taxon>Clostridia</taxon>
        <taxon>Peptostreptococcales</taxon>
        <taxon>Peptostreptococcaceae</taxon>
        <taxon>Peptostreptococcus</taxon>
    </lineage>
</organism>
<comment type="caution">
    <text evidence="1">The sequence shown here is derived from an EMBL/GenBank/DDBJ whole genome shotgun (WGS) entry which is preliminary data.</text>
</comment>
<sequence length="103" mass="12346">MELDGILFDSKKEAERYSELKMLERANLITNLELQPKFLLQEKFEYNGKVIRKIEYIADFKYIDEKGNTVVEDVKGLKTDVYNIKKKLFLNKYMNKKLIFKEI</sequence>
<dbReference type="InterPro" id="IPR009414">
    <property type="entry name" value="DUF1064"/>
</dbReference>
<evidence type="ECO:0000313" key="1">
    <source>
        <dbReference type="EMBL" id="PSJ32006.1"/>
    </source>
</evidence>